<dbReference type="Proteomes" id="UP000499080">
    <property type="component" value="Unassembled WGS sequence"/>
</dbReference>
<reference evidence="1 2" key="1">
    <citation type="journal article" date="2019" name="Sci. Rep.">
        <title>Orb-weaving spider Araneus ventricosus genome elucidates the spidroin gene catalogue.</title>
        <authorList>
            <person name="Kono N."/>
            <person name="Nakamura H."/>
            <person name="Ohtoshi R."/>
            <person name="Moran D.A.P."/>
            <person name="Shinohara A."/>
            <person name="Yoshida Y."/>
            <person name="Fujiwara M."/>
            <person name="Mori M."/>
            <person name="Tomita M."/>
            <person name="Arakawa K."/>
        </authorList>
    </citation>
    <scope>NUCLEOTIDE SEQUENCE [LARGE SCALE GENOMIC DNA]</scope>
</reference>
<evidence type="ECO:0000313" key="2">
    <source>
        <dbReference type="Proteomes" id="UP000499080"/>
    </source>
</evidence>
<sequence length="138" mass="15778">MHCKGVSPRDLTLKILKIKIVRQKTRKSSNKQRYGGKEVTVRVFFCLAVLSMGNMNLKSVILHLARLGNLFWSPLQHLLVRDNFRRVRWLGLGLGDRLFRALNPIIHSKEAPWFKQPRAGLARKFGEEGVSSGVVLIF</sequence>
<keyword evidence="2" id="KW-1185">Reference proteome</keyword>
<evidence type="ECO:0000313" key="1">
    <source>
        <dbReference type="EMBL" id="GBN40928.1"/>
    </source>
</evidence>
<organism evidence="1 2">
    <name type="scientific">Araneus ventricosus</name>
    <name type="common">Orbweaver spider</name>
    <name type="synonym">Epeira ventricosa</name>
    <dbReference type="NCBI Taxonomy" id="182803"/>
    <lineage>
        <taxon>Eukaryota</taxon>
        <taxon>Metazoa</taxon>
        <taxon>Ecdysozoa</taxon>
        <taxon>Arthropoda</taxon>
        <taxon>Chelicerata</taxon>
        <taxon>Arachnida</taxon>
        <taxon>Araneae</taxon>
        <taxon>Araneomorphae</taxon>
        <taxon>Entelegynae</taxon>
        <taxon>Araneoidea</taxon>
        <taxon>Araneidae</taxon>
        <taxon>Araneus</taxon>
    </lineage>
</organism>
<protein>
    <submittedName>
        <fullName evidence="1">Uncharacterized protein</fullName>
    </submittedName>
</protein>
<name>A0A4Y2NN38_ARAVE</name>
<gene>
    <name evidence="1" type="ORF">AVEN_112203_1</name>
</gene>
<dbReference type="AlphaFoldDB" id="A0A4Y2NN38"/>
<comment type="caution">
    <text evidence="1">The sequence shown here is derived from an EMBL/GenBank/DDBJ whole genome shotgun (WGS) entry which is preliminary data.</text>
</comment>
<proteinExistence type="predicted"/>
<accession>A0A4Y2NN38</accession>
<dbReference type="EMBL" id="BGPR01009574">
    <property type="protein sequence ID" value="GBN40928.1"/>
    <property type="molecule type" value="Genomic_DNA"/>
</dbReference>